<dbReference type="PROSITE" id="PS51354">
    <property type="entry name" value="GLUTAREDOXIN_2"/>
    <property type="match status" value="1"/>
</dbReference>
<dbReference type="STRING" id="535712.A4Z71_00990"/>
<keyword evidence="3" id="KW-1185">Reference proteome</keyword>
<dbReference type="Gene3D" id="3.40.30.10">
    <property type="entry name" value="Glutaredoxin"/>
    <property type="match status" value="1"/>
</dbReference>
<evidence type="ECO:0000259" key="1">
    <source>
        <dbReference type="Pfam" id="PF00462"/>
    </source>
</evidence>
<sequence length="83" mass="9430">MSEVIFYGADWCSDCRRSKAQLNELGVKYELRDVEKEPEFAIQSELVAGRKNIPVILFEDGKFLVEPSNIQLADALRERGLIA</sequence>
<dbReference type="AlphaFoldDB" id="A0A1D9DXT2"/>
<name>A0A1D9DXT2_9MICO</name>
<organism evidence="2 3">
    <name type="scientific">Candidatus Rhodoluna planktonica</name>
    <dbReference type="NCBI Taxonomy" id="535712"/>
    <lineage>
        <taxon>Bacteria</taxon>
        <taxon>Bacillati</taxon>
        <taxon>Actinomycetota</taxon>
        <taxon>Actinomycetes</taxon>
        <taxon>Micrococcales</taxon>
        <taxon>Microbacteriaceae</taxon>
        <taxon>Luna cluster</taxon>
        <taxon>Luna-1 subcluster</taxon>
        <taxon>Rhodoluna</taxon>
    </lineage>
</organism>
<dbReference type="InterPro" id="IPR002109">
    <property type="entry name" value="Glutaredoxin"/>
</dbReference>
<dbReference type="KEGG" id="rpla:A4Z71_00990"/>
<evidence type="ECO:0000313" key="3">
    <source>
        <dbReference type="Proteomes" id="UP000243784"/>
    </source>
</evidence>
<evidence type="ECO:0000313" key="2">
    <source>
        <dbReference type="EMBL" id="AOY55617.1"/>
    </source>
</evidence>
<feature type="domain" description="Glutaredoxin" evidence="1">
    <location>
        <begin position="4"/>
        <end position="63"/>
    </location>
</feature>
<protein>
    <recommendedName>
        <fullName evidence="1">Glutaredoxin domain-containing protein</fullName>
    </recommendedName>
</protein>
<dbReference type="Proteomes" id="UP000243784">
    <property type="component" value="Chromosome"/>
</dbReference>
<dbReference type="Pfam" id="PF00462">
    <property type="entry name" value="Glutaredoxin"/>
    <property type="match status" value="1"/>
</dbReference>
<accession>A0A1D9DXT2</accession>
<reference evidence="2 3" key="1">
    <citation type="journal article" date="2016" name="Biochim. Biophys. Acta">
        <title>Photochemical characterization of actinorhodopsin and its functional existence in the natural host.</title>
        <authorList>
            <person name="Nakamura S."/>
            <person name="Kikukawa T."/>
            <person name="Tamogami J."/>
            <person name="Kamiya M."/>
            <person name="Aizawa T."/>
            <person name="Hahn M.W."/>
            <person name="Ihara K."/>
            <person name="Kamo N."/>
            <person name="Demura M."/>
        </authorList>
    </citation>
    <scope>NUCLEOTIDE SEQUENCE [LARGE SCALE GENOMIC DNA]</scope>
    <source>
        <strain evidence="2 3">MWH-Dar1</strain>
    </source>
</reference>
<dbReference type="SUPFAM" id="SSF52833">
    <property type="entry name" value="Thioredoxin-like"/>
    <property type="match status" value="1"/>
</dbReference>
<proteinExistence type="predicted"/>
<dbReference type="RefSeq" id="WP_070954131.1">
    <property type="nucleotide sequence ID" value="NZ_CP015208.1"/>
</dbReference>
<gene>
    <name evidence="2" type="ORF">A4Z71_00990</name>
</gene>
<dbReference type="OrthoDB" id="8991911at2"/>
<dbReference type="CDD" id="cd02976">
    <property type="entry name" value="NrdH"/>
    <property type="match status" value="1"/>
</dbReference>
<dbReference type="EMBL" id="CP015208">
    <property type="protein sequence ID" value="AOY55617.1"/>
    <property type="molecule type" value="Genomic_DNA"/>
</dbReference>
<dbReference type="InterPro" id="IPR036249">
    <property type="entry name" value="Thioredoxin-like_sf"/>
</dbReference>